<proteinExistence type="inferred from homology"/>
<evidence type="ECO:0000313" key="11">
    <source>
        <dbReference type="Proteomes" id="UP000800200"/>
    </source>
</evidence>
<evidence type="ECO:0000256" key="3">
    <source>
        <dbReference type="ARBA" id="ARBA00022723"/>
    </source>
</evidence>
<evidence type="ECO:0000256" key="6">
    <source>
        <dbReference type="ARBA" id="ARBA00023033"/>
    </source>
</evidence>
<dbReference type="GO" id="GO:0016705">
    <property type="term" value="F:oxidoreductase activity, acting on paired donors, with incorporation or reduction of molecular oxygen"/>
    <property type="evidence" value="ECO:0007669"/>
    <property type="project" value="InterPro"/>
</dbReference>
<organism evidence="10 11">
    <name type="scientific">Zopfia rhizophila CBS 207.26</name>
    <dbReference type="NCBI Taxonomy" id="1314779"/>
    <lineage>
        <taxon>Eukaryota</taxon>
        <taxon>Fungi</taxon>
        <taxon>Dikarya</taxon>
        <taxon>Ascomycota</taxon>
        <taxon>Pezizomycotina</taxon>
        <taxon>Dothideomycetes</taxon>
        <taxon>Dothideomycetes incertae sedis</taxon>
        <taxon>Zopfiaceae</taxon>
        <taxon>Zopfia</taxon>
    </lineage>
</organism>
<dbReference type="CDD" id="cd11063">
    <property type="entry name" value="CYP52"/>
    <property type="match status" value="1"/>
</dbReference>
<dbReference type="InterPro" id="IPR047146">
    <property type="entry name" value="Cyt_P450_E_CYP52_fungi"/>
</dbReference>
<gene>
    <name evidence="10" type="ORF">K469DRAFT_665517</name>
</gene>
<evidence type="ECO:0000256" key="9">
    <source>
        <dbReference type="SAM" id="SignalP"/>
    </source>
</evidence>
<feature type="chain" id="PRO_5025608855" evidence="9">
    <location>
        <begin position="20"/>
        <end position="518"/>
    </location>
</feature>
<dbReference type="AlphaFoldDB" id="A0A6A6E3E1"/>
<evidence type="ECO:0000313" key="10">
    <source>
        <dbReference type="EMBL" id="KAF2185262.1"/>
    </source>
</evidence>
<feature type="binding site" description="axial binding residue" evidence="7">
    <location>
        <position position="464"/>
    </location>
    <ligand>
        <name>heme</name>
        <dbReference type="ChEBI" id="CHEBI:30413"/>
    </ligand>
    <ligandPart>
        <name>Fe</name>
        <dbReference type="ChEBI" id="CHEBI:18248"/>
    </ligandPart>
</feature>
<dbReference type="PANTHER" id="PTHR24287">
    <property type="entry name" value="P450, PUTATIVE (EUROFUNG)-RELATED"/>
    <property type="match status" value="1"/>
</dbReference>
<evidence type="ECO:0000256" key="7">
    <source>
        <dbReference type="PIRSR" id="PIRSR602401-1"/>
    </source>
</evidence>
<comment type="similarity">
    <text evidence="2 8">Belongs to the cytochrome P450 family.</text>
</comment>
<keyword evidence="9" id="KW-0732">Signal</keyword>
<dbReference type="EMBL" id="ML994634">
    <property type="protein sequence ID" value="KAF2185262.1"/>
    <property type="molecule type" value="Genomic_DNA"/>
</dbReference>
<keyword evidence="4 8" id="KW-0560">Oxidoreductase</keyword>
<dbReference type="GO" id="GO:0020037">
    <property type="term" value="F:heme binding"/>
    <property type="evidence" value="ECO:0007669"/>
    <property type="project" value="InterPro"/>
</dbReference>
<evidence type="ECO:0000256" key="2">
    <source>
        <dbReference type="ARBA" id="ARBA00010617"/>
    </source>
</evidence>
<reference evidence="10" key="1">
    <citation type="journal article" date="2020" name="Stud. Mycol.">
        <title>101 Dothideomycetes genomes: a test case for predicting lifestyles and emergence of pathogens.</title>
        <authorList>
            <person name="Haridas S."/>
            <person name="Albert R."/>
            <person name="Binder M."/>
            <person name="Bloem J."/>
            <person name="Labutti K."/>
            <person name="Salamov A."/>
            <person name="Andreopoulos B."/>
            <person name="Baker S."/>
            <person name="Barry K."/>
            <person name="Bills G."/>
            <person name="Bluhm B."/>
            <person name="Cannon C."/>
            <person name="Castanera R."/>
            <person name="Culley D."/>
            <person name="Daum C."/>
            <person name="Ezra D."/>
            <person name="Gonzalez J."/>
            <person name="Henrissat B."/>
            <person name="Kuo A."/>
            <person name="Liang C."/>
            <person name="Lipzen A."/>
            <person name="Lutzoni F."/>
            <person name="Magnuson J."/>
            <person name="Mondo S."/>
            <person name="Nolan M."/>
            <person name="Ohm R."/>
            <person name="Pangilinan J."/>
            <person name="Park H.-J."/>
            <person name="Ramirez L."/>
            <person name="Alfaro M."/>
            <person name="Sun H."/>
            <person name="Tritt A."/>
            <person name="Yoshinaga Y."/>
            <person name="Zwiers L.-H."/>
            <person name="Turgeon B."/>
            <person name="Goodwin S."/>
            <person name="Spatafora J."/>
            <person name="Crous P."/>
            <person name="Grigoriev I."/>
        </authorList>
    </citation>
    <scope>NUCLEOTIDE SEQUENCE</scope>
    <source>
        <strain evidence="10">CBS 207.26</strain>
    </source>
</reference>
<dbReference type="OrthoDB" id="1470350at2759"/>
<evidence type="ECO:0000256" key="4">
    <source>
        <dbReference type="ARBA" id="ARBA00023002"/>
    </source>
</evidence>
<dbReference type="InterPro" id="IPR002401">
    <property type="entry name" value="Cyt_P450_E_grp-I"/>
</dbReference>
<dbReference type="PRINTS" id="PR00463">
    <property type="entry name" value="EP450I"/>
</dbReference>
<keyword evidence="11" id="KW-1185">Reference proteome</keyword>
<evidence type="ECO:0000256" key="5">
    <source>
        <dbReference type="ARBA" id="ARBA00023004"/>
    </source>
</evidence>
<dbReference type="SUPFAM" id="SSF48264">
    <property type="entry name" value="Cytochrome P450"/>
    <property type="match status" value="1"/>
</dbReference>
<dbReference type="InterPro" id="IPR017972">
    <property type="entry name" value="Cyt_P450_CS"/>
</dbReference>
<dbReference type="InterPro" id="IPR036396">
    <property type="entry name" value="Cyt_P450_sf"/>
</dbReference>
<evidence type="ECO:0000256" key="8">
    <source>
        <dbReference type="RuleBase" id="RU000461"/>
    </source>
</evidence>
<dbReference type="PRINTS" id="PR00385">
    <property type="entry name" value="P450"/>
</dbReference>
<dbReference type="InterPro" id="IPR001128">
    <property type="entry name" value="Cyt_P450"/>
</dbReference>
<protein>
    <submittedName>
        <fullName evidence="10">Cytochrome P450 alkane hydroxylase</fullName>
    </submittedName>
</protein>
<evidence type="ECO:0000256" key="1">
    <source>
        <dbReference type="ARBA" id="ARBA00001971"/>
    </source>
</evidence>
<dbReference type="GO" id="GO:0004497">
    <property type="term" value="F:monooxygenase activity"/>
    <property type="evidence" value="ECO:0007669"/>
    <property type="project" value="UniProtKB-KW"/>
</dbReference>
<sequence>MVIISLTKFALSLAALALAHRIYWEFTTGARRRALKKQKGCLPAKRWPSKDPILSIDLFLQNYKSFKGNRLLEWWRCGLINHNTNTIEMRILTQTVTVTDDPENIKSMLSLNFDSWGIGSERITQLSAYLGKGIFTTEGAAWKHSRDMLRPCFERNQVADVSIMEKHTNQLIVLIPKDGSTIDLQPLFHQLTLDVATEFLFGRSTNSLGPNRKDEDVEEFVKAFEYCQNPLSEERMQMYGIFAAFLPDPKFKRCAKYLQDFVDKIIDDKMNEKKDSSPPSPSPTHRSRYIFLDELLSQTQDRSKIRAELLNILLAGRDTTASLLSNIFFELPRHPHVLSRLRAEISKHIGSSPPTYAQLKDLKYLRAIINESQRLYPIVPTNSREALIDTVLPRGGGPDQSSPVFVPKGGYIAWHSYSMHRSPSIYGPDAEDFNPARWLDGEHPSSPLRPGWGYLPFNGGPRICIGQQFALIETSYVTVRILQAFQELESRDAEPWREKLTITCTGLGGCKVGLGGFR</sequence>
<keyword evidence="3 7" id="KW-0479">Metal-binding</keyword>
<keyword evidence="5 7" id="KW-0408">Iron</keyword>
<dbReference type="GO" id="GO:0005506">
    <property type="term" value="F:iron ion binding"/>
    <property type="evidence" value="ECO:0007669"/>
    <property type="project" value="InterPro"/>
</dbReference>
<dbReference type="Gene3D" id="1.10.630.10">
    <property type="entry name" value="Cytochrome P450"/>
    <property type="match status" value="1"/>
</dbReference>
<dbReference type="PROSITE" id="PS00086">
    <property type="entry name" value="CYTOCHROME_P450"/>
    <property type="match status" value="1"/>
</dbReference>
<dbReference type="PANTHER" id="PTHR24287:SF17">
    <property type="entry name" value="P450, PUTATIVE (EUROFUNG)-RELATED"/>
    <property type="match status" value="1"/>
</dbReference>
<feature type="signal peptide" evidence="9">
    <location>
        <begin position="1"/>
        <end position="19"/>
    </location>
</feature>
<keyword evidence="7 8" id="KW-0349">Heme</keyword>
<comment type="cofactor">
    <cofactor evidence="1 7">
        <name>heme</name>
        <dbReference type="ChEBI" id="CHEBI:30413"/>
    </cofactor>
</comment>
<name>A0A6A6E3E1_9PEZI</name>
<dbReference type="Proteomes" id="UP000800200">
    <property type="component" value="Unassembled WGS sequence"/>
</dbReference>
<dbReference type="Pfam" id="PF00067">
    <property type="entry name" value="p450"/>
    <property type="match status" value="1"/>
</dbReference>
<accession>A0A6A6E3E1</accession>
<keyword evidence="6 8" id="KW-0503">Monooxygenase</keyword>